<evidence type="ECO:0000313" key="1">
    <source>
        <dbReference type="EMBL" id="HAD4340795.1"/>
    </source>
</evidence>
<proteinExistence type="predicted"/>
<dbReference type="EMBL" id="DAAOXH010000009">
    <property type="protein sequence ID" value="HAD4340795.1"/>
    <property type="molecule type" value="Genomic_DNA"/>
</dbReference>
<organism evidence="1">
    <name type="scientific">Salmonella enterica subsp. enterica serovar Typhi str. CT18</name>
    <dbReference type="NCBI Taxonomy" id="220341"/>
    <lineage>
        <taxon>Bacteria</taxon>
        <taxon>Pseudomonadati</taxon>
        <taxon>Pseudomonadota</taxon>
        <taxon>Gammaproteobacteria</taxon>
        <taxon>Enterobacterales</taxon>
        <taxon>Enterobacteriaceae</taxon>
        <taxon>Salmonella</taxon>
    </lineage>
</organism>
<name>A0A714SQ68_SALTI</name>
<comment type="caution">
    <text evidence="1">The sequence shown here is derived from an EMBL/GenBank/DDBJ whole genome shotgun (WGS) entry which is preliminary data.</text>
</comment>
<reference evidence="1" key="2">
    <citation type="submission" date="2019-01" db="EMBL/GenBank/DDBJ databases">
        <authorList>
            <consortium name="NCBI Pathogen Detection Project"/>
        </authorList>
    </citation>
    <scope>NUCLEOTIDE SEQUENCE</scope>
    <source>
        <strain evidence="1">CT18</strain>
    </source>
</reference>
<gene>
    <name evidence="1" type="ORF">G1T81_09215</name>
</gene>
<protein>
    <submittedName>
        <fullName evidence="1">Uncharacterized protein</fullName>
    </submittedName>
</protein>
<sequence length="149" mass="17463">MSQSEYASILKCTPWLAKFLTRRGLKQPDHRPLYEYHATSEEYDELKRLLRAIGVPDGYKSDKGYAACFTLFCSEWYRRDYEREYGWAWEPIYKTIGISASSSKMGKIIPKGLDGYWGRPVRFYDTERRNFLGSLFSEGGLPFRLLKES</sequence>
<accession>A0A714SQ68</accession>
<dbReference type="InterPro" id="IPR047879">
    <property type="entry name" value="YjiT"/>
</dbReference>
<reference evidence="1" key="1">
    <citation type="journal article" date="2018" name="Genome Biol.">
        <title>SKESA: strategic k-mer extension for scrupulous assemblies.</title>
        <authorList>
            <person name="Souvorov A."/>
            <person name="Agarwala R."/>
            <person name="Lipman D.J."/>
        </authorList>
    </citation>
    <scope>NUCLEOTIDE SEQUENCE</scope>
    <source>
        <strain evidence="1">CT18</strain>
    </source>
</reference>
<feature type="non-terminal residue" evidence="1">
    <location>
        <position position="149"/>
    </location>
</feature>
<dbReference type="AlphaFoldDB" id="A0A714SQ68"/>
<dbReference type="NCBIfam" id="NF038336">
    <property type="entry name" value="YjiT_fam"/>
    <property type="match status" value="1"/>
</dbReference>